<keyword evidence="2" id="KW-1185">Reference proteome</keyword>
<evidence type="ECO:0000313" key="1">
    <source>
        <dbReference type="EMBL" id="GFO45177.1"/>
    </source>
</evidence>
<evidence type="ECO:0000313" key="2">
    <source>
        <dbReference type="Proteomes" id="UP000735302"/>
    </source>
</evidence>
<dbReference type="Proteomes" id="UP000735302">
    <property type="component" value="Unassembled WGS sequence"/>
</dbReference>
<sequence>MVKALVESGRPWQARIGAHNRKDLADVRACWLGLERLIPDNAADGGSMMVMMTVYINYDFSQLYERAPTEKLEIASCQSAKLKEHISYMSDINELGSHEQSCNIMQ</sequence>
<comment type="caution">
    <text evidence="1">The sequence shown here is derived from an EMBL/GenBank/DDBJ whole genome shotgun (WGS) entry which is preliminary data.</text>
</comment>
<protein>
    <submittedName>
        <fullName evidence="1">Uncharacterized protein</fullName>
    </submittedName>
</protein>
<gene>
    <name evidence="1" type="ORF">PoB_007168200</name>
</gene>
<organism evidence="1 2">
    <name type="scientific">Plakobranchus ocellatus</name>
    <dbReference type="NCBI Taxonomy" id="259542"/>
    <lineage>
        <taxon>Eukaryota</taxon>
        <taxon>Metazoa</taxon>
        <taxon>Spiralia</taxon>
        <taxon>Lophotrochozoa</taxon>
        <taxon>Mollusca</taxon>
        <taxon>Gastropoda</taxon>
        <taxon>Heterobranchia</taxon>
        <taxon>Euthyneura</taxon>
        <taxon>Panpulmonata</taxon>
        <taxon>Sacoglossa</taxon>
        <taxon>Placobranchoidea</taxon>
        <taxon>Plakobranchidae</taxon>
        <taxon>Plakobranchus</taxon>
    </lineage>
</organism>
<accession>A0AAV4DLP2</accession>
<proteinExistence type="predicted"/>
<dbReference type="AlphaFoldDB" id="A0AAV4DLP2"/>
<reference evidence="1 2" key="1">
    <citation type="journal article" date="2021" name="Elife">
        <title>Chloroplast acquisition without the gene transfer in kleptoplastic sea slugs, Plakobranchus ocellatus.</title>
        <authorList>
            <person name="Maeda T."/>
            <person name="Takahashi S."/>
            <person name="Yoshida T."/>
            <person name="Shimamura S."/>
            <person name="Takaki Y."/>
            <person name="Nagai Y."/>
            <person name="Toyoda A."/>
            <person name="Suzuki Y."/>
            <person name="Arimoto A."/>
            <person name="Ishii H."/>
            <person name="Satoh N."/>
            <person name="Nishiyama T."/>
            <person name="Hasebe M."/>
            <person name="Maruyama T."/>
            <person name="Minagawa J."/>
            <person name="Obokata J."/>
            <person name="Shigenobu S."/>
        </authorList>
    </citation>
    <scope>NUCLEOTIDE SEQUENCE [LARGE SCALE GENOMIC DNA]</scope>
</reference>
<dbReference type="EMBL" id="BLXT01008015">
    <property type="protein sequence ID" value="GFO45177.1"/>
    <property type="molecule type" value="Genomic_DNA"/>
</dbReference>
<name>A0AAV4DLP2_9GAST</name>